<gene>
    <name evidence="18" type="primary">NEK8</name>
    <name evidence="18" type="ORF">SK128_003973</name>
</gene>
<keyword evidence="11 16" id="KW-0547">Nucleotide-binding</keyword>
<evidence type="ECO:0000256" key="9">
    <source>
        <dbReference type="ARBA" id="ARBA00022723"/>
    </source>
</evidence>
<feature type="binding site" evidence="16">
    <location>
        <position position="33"/>
    </location>
    <ligand>
        <name>ATP</name>
        <dbReference type="ChEBI" id="CHEBI:30616"/>
    </ligand>
</feature>
<dbReference type="FunFam" id="3.30.200.20:FF:000097">
    <property type="entry name" value="Probable serine/threonine-protein kinase nek1"/>
    <property type="match status" value="1"/>
</dbReference>
<dbReference type="InterPro" id="IPR000719">
    <property type="entry name" value="Prot_kinase_dom"/>
</dbReference>
<comment type="caution">
    <text evidence="18">The sequence shown here is derived from an EMBL/GenBank/DDBJ whole genome shotgun (WGS) entry which is preliminary data.</text>
</comment>
<dbReference type="InterPro" id="IPR000408">
    <property type="entry name" value="Reg_chr_condens"/>
</dbReference>
<dbReference type="InterPro" id="IPR058923">
    <property type="entry name" value="RCC1-like_dom"/>
</dbReference>
<feature type="repeat" description="RCC1" evidence="15">
    <location>
        <begin position="590"/>
        <end position="642"/>
    </location>
</feature>
<evidence type="ECO:0000256" key="7">
    <source>
        <dbReference type="ARBA" id="ARBA00022553"/>
    </source>
</evidence>
<dbReference type="PROSITE" id="PS00108">
    <property type="entry name" value="PROTEIN_KINASE_ST"/>
    <property type="match status" value="1"/>
</dbReference>
<dbReference type="Gene3D" id="2.130.10.30">
    <property type="entry name" value="Regulator of chromosome condensation 1/beta-lactamase-inhibitor protein II"/>
    <property type="match status" value="2"/>
</dbReference>
<dbReference type="Gene3D" id="1.10.510.10">
    <property type="entry name" value="Transferase(Phosphotransferase) domain 1"/>
    <property type="match status" value="1"/>
</dbReference>
<keyword evidence="8 18" id="KW-0808">Transferase</keyword>
<proteinExistence type="inferred from homology"/>
<evidence type="ECO:0000259" key="17">
    <source>
        <dbReference type="PROSITE" id="PS50011"/>
    </source>
</evidence>
<evidence type="ECO:0000256" key="10">
    <source>
        <dbReference type="ARBA" id="ARBA00022737"/>
    </source>
</evidence>
<comment type="subcellular location">
    <subcellularLocation>
        <location evidence="2">Cytoplasm</location>
    </subcellularLocation>
</comment>
<dbReference type="Pfam" id="PF25390">
    <property type="entry name" value="WD40_RLD"/>
    <property type="match status" value="1"/>
</dbReference>
<keyword evidence="6" id="KW-0723">Serine/threonine-protein kinase</keyword>
<dbReference type="GO" id="GO:0004674">
    <property type="term" value="F:protein serine/threonine kinase activity"/>
    <property type="evidence" value="ECO:0007669"/>
    <property type="project" value="UniProtKB-KW"/>
</dbReference>
<dbReference type="Proteomes" id="UP001381693">
    <property type="component" value="Unassembled WGS sequence"/>
</dbReference>
<dbReference type="PANTHER" id="PTHR44535:SF4">
    <property type="entry name" value="SERINE_THREONINE-PROTEIN KINASE NEK8"/>
    <property type="match status" value="1"/>
</dbReference>
<dbReference type="InterPro" id="IPR008271">
    <property type="entry name" value="Ser/Thr_kinase_AS"/>
</dbReference>
<evidence type="ECO:0000313" key="18">
    <source>
        <dbReference type="EMBL" id="KAK7066817.1"/>
    </source>
</evidence>
<dbReference type="Pfam" id="PF00069">
    <property type="entry name" value="Pkinase"/>
    <property type="match status" value="1"/>
</dbReference>
<sequence length="700" mass="76546">MDKYEPVQAIGRGAYGNVYLYRRLSDNKPVVIKQIPMESITKDECELTKNEVRVLAMLHHPNIIEYYENCLDNNTMMIVMEYAPGGNLYDYLRSRGEGNLLQEEDVLHLFCQLVLGMKHIHDSNILHRDIKSNNILLDRSHRIVKIGDFGISKILSSKSKAHTVVGTPCYLSPELCQEKPYNQKSDIWALGCVLYEMLTLRRAFEAETLPALIMKIMRGIIAPIHPHYSEEMRSLVHLLLHMDPTQRPNVHQVISHPLIFPTLFKLHVDLGMVRCVSRPQRLSSVGSCTRSPPGMEDSINKEKVDLERKVFSDEVKVTEKTVETIDEKNTVFYWQQNSVPIRLCVDKNEGRVIQVASSSSHNAGVTNAGKVVLWRIESDDQDAKSEEATPVARIVKSPPSVIIVQVACGDGFMACITDKGILMTSGIGSSGCLGHGNVSDVAQLKIVESLLGVSIKQIVCGSSHVIALSADKQVYSWGCGDNGRLGIGSRMTQLWPQHASVDEMLYEVTGIVAGHDCSLLITSCGVLLASGSNRMNKLCVDETDVAGCETLKQVEDVATFIPVSSRPLANSSVVKTAAGPNHTVFLTDAGEVFTAGKNTSGQLGYVGSQNPRIPARVMDPVAQSQVVEIACCREASIAVTKDGRVYSWGGRHGVDGPKSGTADMSVVEAARPSLVDLGQSIKGNISIAASDVNVLLCHSF</sequence>
<dbReference type="AlphaFoldDB" id="A0AAN9A233"/>
<keyword evidence="10" id="KW-0677">Repeat</keyword>
<evidence type="ECO:0000256" key="14">
    <source>
        <dbReference type="ARBA" id="ARBA00022842"/>
    </source>
</evidence>
<keyword evidence="12 18" id="KW-0418">Kinase</keyword>
<evidence type="ECO:0000256" key="6">
    <source>
        <dbReference type="ARBA" id="ARBA00022527"/>
    </source>
</evidence>
<evidence type="ECO:0000256" key="16">
    <source>
        <dbReference type="PROSITE-ProRule" id="PRU10141"/>
    </source>
</evidence>
<dbReference type="EMBL" id="JAXCGZ010019010">
    <property type="protein sequence ID" value="KAK7066817.1"/>
    <property type="molecule type" value="Genomic_DNA"/>
</dbReference>
<keyword evidence="7" id="KW-0597">Phosphoprotein</keyword>
<dbReference type="EC" id="2.7.11.1" evidence="4"/>
<dbReference type="SMART" id="SM00220">
    <property type="entry name" value="S_TKc"/>
    <property type="match status" value="1"/>
</dbReference>
<evidence type="ECO:0000256" key="8">
    <source>
        <dbReference type="ARBA" id="ARBA00022679"/>
    </source>
</evidence>
<keyword evidence="13 16" id="KW-0067">ATP-binding</keyword>
<keyword evidence="5" id="KW-0963">Cytoplasm</keyword>
<dbReference type="PROSITE" id="PS50011">
    <property type="entry name" value="PROTEIN_KINASE_DOM"/>
    <property type="match status" value="1"/>
</dbReference>
<keyword evidence="9" id="KW-0479">Metal-binding</keyword>
<evidence type="ECO:0000256" key="13">
    <source>
        <dbReference type="ARBA" id="ARBA00022840"/>
    </source>
</evidence>
<dbReference type="SUPFAM" id="SSF56112">
    <property type="entry name" value="Protein kinase-like (PK-like)"/>
    <property type="match status" value="1"/>
</dbReference>
<feature type="repeat" description="RCC1" evidence="15">
    <location>
        <begin position="420"/>
        <end position="471"/>
    </location>
</feature>
<evidence type="ECO:0000256" key="12">
    <source>
        <dbReference type="ARBA" id="ARBA00022777"/>
    </source>
</evidence>
<dbReference type="GO" id="GO:0046872">
    <property type="term" value="F:metal ion binding"/>
    <property type="evidence" value="ECO:0007669"/>
    <property type="project" value="UniProtKB-KW"/>
</dbReference>
<reference evidence="18 19" key="1">
    <citation type="submission" date="2023-11" db="EMBL/GenBank/DDBJ databases">
        <title>Halocaridina rubra genome assembly.</title>
        <authorList>
            <person name="Smith C."/>
        </authorList>
    </citation>
    <scope>NUCLEOTIDE SEQUENCE [LARGE SCALE GENOMIC DNA]</scope>
    <source>
        <strain evidence="18">EP-1</strain>
        <tissue evidence="18">Whole</tissue>
    </source>
</reference>
<protein>
    <recommendedName>
        <fullName evidence="4">non-specific serine/threonine protein kinase</fullName>
        <ecNumber evidence="4">2.7.11.1</ecNumber>
    </recommendedName>
</protein>
<name>A0AAN9A233_HALRR</name>
<dbReference type="PANTHER" id="PTHR44535">
    <property type="entry name" value="PROTEIN CBG16200"/>
    <property type="match status" value="1"/>
</dbReference>
<dbReference type="GO" id="GO:0006950">
    <property type="term" value="P:response to stress"/>
    <property type="evidence" value="ECO:0007669"/>
    <property type="project" value="UniProtKB-ARBA"/>
</dbReference>
<dbReference type="PROSITE" id="PS50012">
    <property type="entry name" value="RCC1_3"/>
    <property type="match status" value="3"/>
</dbReference>
<accession>A0AAN9A233</accession>
<dbReference type="InterPro" id="IPR011009">
    <property type="entry name" value="Kinase-like_dom_sf"/>
</dbReference>
<dbReference type="InterPro" id="IPR051997">
    <property type="entry name" value="STK_NEK"/>
</dbReference>
<dbReference type="SUPFAM" id="SSF50985">
    <property type="entry name" value="RCC1/BLIP-II"/>
    <property type="match status" value="1"/>
</dbReference>
<evidence type="ECO:0000256" key="1">
    <source>
        <dbReference type="ARBA" id="ARBA00001946"/>
    </source>
</evidence>
<evidence type="ECO:0000256" key="5">
    <source>
        <dbReference type="ARBA" id="ARBA00022490"/>
    </source>
</evidence>
<dbReference type="FunFam" id="1.10.510.10:FF:000262">
    <property type="entry name" value="Serine/threonine-protein kinase Nek8"/>
    <property type="match status" value="1"/>
</dbReference>
<feature type="domain" description="Protein kinase" evidence="17">
    <location>
        <begin position="4"/>
        <end position="259"/>
    </location>
</feature>
<dbReference type="InterPro" id="IPR009091">
    <property type="entry name" value="RCC1/BLIP-II"/>
</dbReference>
<dbReference type="GO" id="GO:0005737">
    <property type="term" value="C:cytoplasm"/>
    <property type="evidence" value="ECO:0007669"/>
    <property type="project" value="UniProtKB-SubCell"/>
</dbReference>
<dbReference type="InterPro" id="IPR017441">
    <property type="entry name" value="Protein_kinase_ATP_BS"/>
</dbReference>
<comment type="cofactor">
    <cofactor evidence="1">
        <name>Mg(2+)</name>
        <dbReference type="ChEBI" id="CHEBI:18420"/>
    </cofactor>
</comment>
<evidence type="ECO:0000256" key="2">
    <source>
        <dbReference type="ARBA" id="ARBA00004496"/>
    </source>
</evidence>
<dbReference type="PRINTS" id="PR00109">
    <property type="entry name" value="TYRKINASE"/>
</dbReference>
<comment type="similarity">
    <text evidence="3">Belongs to the protein kinase superfamily. NEK Ser/Thr protein kinase family. NIMA subfamily.</text>
</comment>
<dbReference type="GO" id="GO:0005524">
    <property type="term" value="F:ATP binding"/>
    <property type="evidence" value="ECO:0007669"/>
    <property type="project" value="UniProtKB-UniRule"/>
</dbReference>
<keyword evidence="14" id="KW-0460">Magnesium</keyword>
<evidence type="ECO:0000256" key="3">
    <source>
        <dbReference type="ARBA" id="ARBA00010886"/>
    </source>
</evidence>
<dbReference type="InterPro" id="IPR001245">
    <property type="entry name" value="Ser-Thr/Tyr_kinase_cat_dom"/>
</dbReference>
<evidence type="ECO:0000256" key="11">
    <source>
        <dbReference type="ARBA" id="ARBA00022741"/>
    </source>
</evidence>
<evidence type="ECO:0000256" key="4">
    <source>
        <dbReference type="ARBA" id="ARBA00012513"/>
    </source>
</evidence>
<organism evidence="18 19">
    <name type="scientific">Halocaridina rubra</name>
    <name type="common">Hawaiian red shrimp</name>
    <dbReference type="NCBI Taxonomy" id="373956"/>
    <lineage>
        <taxon>Eukaryota</taxon>
        <taxon>Metazoa</taxon>
        <taxon>Ecdysozoa</taxon>
        <taxon>Arthropoda</taxon>
        <taxon>Crustacea</taxon>
        <taxon>Multicrustacea</taxon>
        <taxon>Malacostraca</taxon>
        <taxon>Eumalacostraca</taxon>
        <taxon>Eucarida</taxon>
        <taxon>Decapoda</taxon>
        <taxon>Pleocyemata</taxon>
        <taxon>Caridea</taxon>
        <taxon>Atyoidea</taxon>
        <taxon>Atyidae</taxon>
        <taxon>Halocaridina</taxon>
    </lineage>
</organism>
<feature type="repeat" description="RCC1" evidence="15">
    <location>
        <begin position="472"/>
        <end position="524"/>
    </location>
</feature>
<dbReference type="PRINTS" id="PR00633">
    <property type="entry name" value="RCCNDNSATION"/>
</dbReference>
<evidence type="ECO:0000313" key="19">
    <source>
        <dbReference type="Proteomes" id="UP001381693"/>
    </source>
</evidence>
<dbReference type="PROSITE" id="PS00107">
    <property type="entry name" value="PROTEIN_KINASE_ATP"/>
    <property type="match status" value="1"/>
</dbReference>
<evidence type="ECO:0000256" key="15">
    <source>
        <dbReference type="PROSITE-ProRule" id="PRU00235"/>
    </source>
</evidence>
<keyword evidence="19" id="KW-1185">Reference proteome</keyword>
<dbReference type="CDD" id="cd08215">
    <property type="entry name" value="STKc_Nek"/>
    <property type="match status" value="1"/>
</dbReference>